<evidence type="ECO:0000256" key="5">
    <source>
        <dbReference type="ARBA" id="ARBA00023136"/>
    </source>
</evidence>
<name>A0A9Q0YD33_HOLLE</name>
<feature type="transmembrane region" description="Helical" evidence="7">
    <location>
        <begin position="67"/>
        <end position="86"/>
    </location>
</feature>
<evidence type="ECO:0000256" key="3">
    <source>
        <dbReference type="ARBA" id="ARBA00022692"/>
    </source>
</evidence>
<comment type="similarity">
    <text evidence="2">Belongs to the MS4A family.</text>
</comment>
<gene>
    <name evidence="8" type="ORF">HOLleu_40033</name>
</gene>
<keyword evidence="4 7" id="KW-1133">Transmembrane helix</keyword>
<dbReference type="PANTHER" id="PTHR23320:SF165">
    <property type="entry name" value="MARVEL DOMAIN-CONTAINING PROTEIN"/>
    <property type="match status" value="1"/>
</dbReference>
<dbReference type="OrthoDB" id="10491091at2759"/>
<keyword evidence="3 7" id="KW-0812">Transmembrane</keyword>
<dbReference type="InterPro" id="IPR007237">
    <property type="entry name" value="CD20-like"/>
</dbReference>
<dbReference type="EMBL" id="JAIZAY010000022">
    <property type="protein sequence ID" value="KAJ8020443.1"/>
    <property type="molecule type" value="Genomic_DNA"/>
</dbReference>
<sequence>MDTHLVETVPTPGQASRRVSKSKMKSIFCTGIFQIIGGTILILCGFVLVCTPYYISYRNGFDNSVCGIWSGAIVLITGIIGVLAASRKSWLKAYLALSLISVVMVIVVVAIGAVAAAENVHYYKEHPGYHHYDDPDYPDQHGISLTKLAFHLLLCVVGSLELVVSILAAVFCCTGICPGDVEEKTIYYSSGPSQVGIAPNYHPPNYAYPPTSQQPTHIDVQSDEIKR</sequence>
<feature type="transmembrane region" description="Helical" evidence="7">
    <location>
        <begin position="148"/>
        <end position="177"/>
    </location>
</feature>
<dbReference type="PANTHER" id="PTHR23320">
    <property type="entry name" value="MEMBRANE-SPANNING 4-DOMAINS SUBFAMILY A MS4A -RELATED"/>
    <property type="match status" value="1"/>
</dbReference>
<comment type="subcellular location">
    <subcellularLocation>
        <location evidence="1">Membrane</location>
        <topology evidence="1">Multi-pass membrane protein</topology>
    </subcellularLocation>
</comment>
<dbReference type="Pfam" id="PF04103">
    <property type="entry name" value="CD20"/>
    <property type="match status" value="1"/>
</dbReference>
<evidence type="ECO:0000256" key="4">
    <source>
        <dbReference type="ARBA" id="ARBA00022989"/>
    </source>
</evidence>
<comment type="caution">
    <text evidence="8">The sequence shown here is derived from an EMBL/GenBank/DDBJ whole genome shotgun (WGS) entry which is preliminary data.</text>
</comment>
<dbReference type="AlphaFoldDB" id="A0A9Q0YD33"/>
<evidence type="ECO:0000313" key="9">
    <source>
        <dbReference type="Proteomes" id="UP001152320"/>
    </source>
</evidence>
<accession>A0A9Q0YD33</accession>
<protein>
    <submittedName>
        <fullName evidence="8">Uncharacterized protein</fullName>
    </submittedName>
</protein>
<dbReference type="GO" id="GO:0016020">
    <property type="term" value="C:membrane"/>
    <property type="evidence" value="ECO:0007669"/>
    <property type="project" value="UniProtKB-SubCell"/>
</dbReference>
<evidence type="ECO:0000256" key="7">
    <source>
        <dbReference type="SAM" id="Phobius"/>
    </source>
</evidence>
<keyword evidence="9" id="KW-1185">Reference proteome</keyword>
<keyword evidence="5 7" id="KW-0472">Membrane</keyword>
<reference evidence="8" key="1">
    <citation type="submission" date="2021-10" db="EMBL/GenBank/DDBJ databases">
        <title>Tropical sea cucumber genome reveals ecological adaptation and Cuvierian tubules defense mechanism.</title>
        <authorList>
            <person name="Chen T."/>
        </authorList>
    </citation>
    <scope>NUCLEOTIDE SEQUENCE</scope>
    <source>
        <strain evidence="8">Nanhai2018</strain>
        <tissue evidence="8">Muscle</tissue>
    </source>
</reference>
<dbReference type="Proteomes" id="UP001152320">
    <property type="component" value="Chromosome 22"/>
</dbReference>
<feature type="transmembrane region" description="Helical" evidence="7">
    <location>
        <begin position="27"/>
        <end position="55"/>
    </location>
</feature>
<evidence type="ECO:0000256" key="1">
    <source>
        <dbReference type="ARBA" id="ARBA00004141"/>
    </source>
</evidence>
<feature type="region of interest" description="Disordered" evidence="6">
    <location>
        <begin position="206"/>
        <end position="227"/>
    </location>
</feature>
<dbReference type="InterPro" id="IPR030417">
    <property type="entry name" value="MS4A"/>
</dbReference>
<feature type="transmembrane region" description="Helical" evidence="7">
    <location>
        <begin position="93"/>
        <end position="117"/>
    </location>
</feature>
<evidence type="ECO:0000313" key="8">
    <source>
        <dbReference type="EMBL" id="KAJ8020443.1"/>
    </source>
</evidence>
<evidence type="ECO:0000256" key="6">
    <source>
        <dbReference type="SAM" id="MobiDB-lite"/>
    </source>
</evidence>
<proteinExistence type="inferred from homology"/>
<evidence type="ECO:0000256" key="2">
    <source>
        <dbReference type="ARBA" id="ARBA00009565"/>
    </source>
</evidence>
<organism evidence="8 9">
    <name type="scientific">Holothuria leucospilota</name>
    <name type="common">Black long sea cucumber</name>
    <name type="synonym">Mertensiothuria leucospilota</name>
    <dbReference type="NCBI Taxonomy" id="206669"/>
    <lineage>
        <taxon>Eukaryota</taxon>
        <taxon>Metazoa</taxon>
        <taxon>Echinodermata</taxon>
        <taxon>Eleutherozoa</taxon>
        <taxon>Echinozoa</taxon>
        <taxon>Holothuroidea</taxon>
        <taxon>Aspidochirotacea</taxon>
        <taxon>Aspidochirotida</taxon>
        <taxon>Holothuriidae</taxon>
        <taxon>Holothuria</taxon>
    </lineage>
</organism>